<dbReference type="EMBL" id="CP022753">
    <property type="protein sequence ID" value="ASU83566.1"/>
    <property type="molecule type" value="Genomic_DNA"/>
</dbReference>
<organism evidence="1 2">
    <name type="scientific">Nocardiopsis gilva YIM 90087</name>
    <dbReference type="NCBI Taxonomy" id="1235441"/>
    <lineage>
        <taxon>Bacteria</taxon>
        <taxon>Bacillati</taxon>
        <taxon>Actinomycetota</taxon>
        <taxon>Actinomycetes</taxon>
        <taxon>Streptosporangiales</taxon>
        <taxon>Nocardiopsidaceae</taxon>
        <taxon>Nocardiopsis</taxon>
    </lineage>
</organism>
<gene>
    <name evidence="1" type="ORF">CDO52_12895</name>
</gene>
<proteinExistence type="predicted"/>
<dbReference type="AlphaFoldDB" id="A0A223S624"/>
<keyword evidence="2" id="KW-1185">Reference proteome</keyword>
<name>A0A223S624_9ACTN</name>
<reference evidence="1 2" key="1">
    <citation type="submission" date="2017-08" db="EMBL/GenBank/DDBJ databases">
        <title>The complete genome sequence of Nocardiopsis gilva YIM 90087.</title>
        <authorList>
            <person name="Yin M."/>
            <person name="Tang S."/>
        </authorList>
    </citation>
    <scope>NUCLEOTIDE SEQUENCE [LARGE SCALE GENOMIC DNA]</scope>
    <source>
        <strain evidence="1 2">YIM 90087</strain>
    </source>
</reference>
<dbReference type="KEGG" id="ngv:CDO52_12895"/>
<protein>
    <submittedName>
        <fullName evidence="1">Uncharacterized protein</fullName>
    </submittedName>
</protein>
<accession>A0A223S624</accession>
<evidence type="ECO:0000313" key="1">
    <source>
        <dbReference type="EMBL" id="ASU83566.1"/>
    </source>
</evidence>
<dbReference type="RefSeq" id="WP_017616828.1">
    <property type="nucleotide sequence ID" value="NZ_ANBG01000025.1"/>
</dbReference>
<sequence length="75" mass="8507">MNLPYWNNRSGIWDDEPATTTCLWETDGGAECGNPIPANADSDEPFCSWHQGAVDRGEITYEEYRALRTHHQPVI</sequence>
<dbReference type="Proteomes" id="UP000215005">
    <property type="component" value="Chromosome"/>
</dbReference>
<evidence type="ECO:0000313" key="2">
    <source>
        <dbReference type="Proteomes" id="UP000215005"/>
    </source>
</evidence>
<dbReference type="OrthoDB" id="9992382at2"/>